<dbReference type="PROSITE" id="PS50102">
    <property type="entry name" value="RRM"/>
    <property type="match status" value="1"/>
</dbReference>
<organism evidence="4 5">
    <name type="scientific">Quercus suber</name>
    <name type="common">Cork oak</name>
    <dbReference type="NCBI Taxonomy" id="58331"/>
    <lineage>
        <taxon>Eukaryota</taxon>
        <taxon>Viridiplantae</taxon>
        <taxon>Streptophyta</taxon>
        <taxon>Embryophyta</taxon>
        <taxon>Tracheophyta</taxon>
        <taxon>Spermatophyta</taxon>
        <taxon>Magnoliopsida</taxon>
        <taxon>eudicotyledons</taxon>
        <taxon>Gunneridae</taxon>
        <taxon>Pentapetalae</taxon>
        <taxon>rosids</taxon>
        <taxon>fabids</taxon>
        <taxon>Fagales</taxon>
        <taxon>Fagaceae</taxon>
        <taxon>Quercus</taxon>
    </lineage>
</organism>
<gene>
    <name evidence="4" type="primary">PABN2_2</name>
    <name evidence="4" type="ORF">CFP56_007274</name>
</gene>
<dbReference type="GO" id="GO:0005634">
    <property type="term" value="C:nucleus"/>
    <property type="evidence" value="ECO:0007669"/>
    <property type="project" value="TreeGrafter"/>
</dbReference>
<dbReference type="Gene3D" id="3.30.70.330">
    <property type="match status" value="1"/>
</dbReference>
<accession>A0AAW0L6D2</accession>
<feature type="compositionally biased region" description="Basic and acidic residues" evidence="2">
    <location>
        <begin position="182"/>
        <end position="193"/>
    </location>
</feature>
<dbReference type="SUPFAM" id="SSF54928">
    <property type="entry name" value="RNA-binding domain, RBD"/>
    <property type="match status" value="1"/>
</dbReference>
<feature type="compositionally biased region" description="Basic and acidic residues" evidence="2">
    <location>
        <begin position="156"/>
        <end position="173"/>
    </location>
</feature>
<dbReference type="GO" id="GO:0008143">
    <property type="term" value="F:poly(A) binding"/>
    <property type="evidence" value="ECO:0007669"/>
    <property type="project" value="InterPro"/>
</dbReference>
<dbReference type="PANTHER" id="PTHR14738">
    <property type="entry name" value="ZINC FINGER CCCH DOMAIN-CONTAINING PROTEIN 14"/>
    <property type="match status" value="1"/>
</dbReference>
<dbReference type="InterPro" id="IPR012677">
    <property type="entry name" value="Nucleotide-bd_a/b_plait_sf"/>
</dbReference>
<comment type="caution">
    <text evidence="4">The sequence shown here is derived from an EMBL/GenBank/DDBJ whole genome shotgun (WGS) entry which is preliminary data.</text>
</comment>
<dbReference type="GO" id="GO:0043488">
    <property type="term" value="P:regulation of mRNA stability"/>
    <property type="evidence" value="ECO:0007669"/>
    <property type="project" value="InterPro"/>
</dbReference>
<feature type="compositionally biased region" description="Basic and acidic residues" evidence="2">
    <location>
        <begin position="201"/>
        <end position="212"/>
    </location>
</feature>
<reference evidence="4 5" key="1">
    <citation type="journal article" date="2018" name="Sci. Data">
        <title>The draft genome sequence of cork oak.</title>
        <authorList>
            <person name="Ramos A.M."/>
            <person name="Usie A."/>
            <person name="Barbosa P."/>
            <person name="Barros P.M."/>
            <person name="Capote T."/>
            <person name="Chaves I."/>
            <person name="Simoes F."/>
            <person name="Abreu I."/>
            <person name="Carrasquinho I."/>
            <person name="Faro C."/>
            <person name="Guimaraes J.B."/>
            <person name="Mendonca D."/>
            <person name="Nobrega F."/>
            <person name="Rodrigues L."/>
            <person name="Saibo N.J.M."/>
            <person name="Varela M.C."/>
            <person name="Egas C."/>
            <person name="Matos J."/>
            <person name="Miguel C.M."/>
            <person name="Oliveira M.M."/>
            <person name="Ricardo C.P."/>
            <person name="Goncalves S."/>
        </authorList>
    </citation>
    <scope>NUCLEOTIDE SEQUENCE [LARGE SCALE GENOMIC DNA]</scope>
    <source>
        <strain evidence="5">cv. HL8</strain>
    </source>
</reference>
<feature type="region of interest" description="Disordered" evidence="2">
    <location>
        <begin position="144"/>
        <end position="242"/>
    </location>
</feature>
<name>A0AAW0L6D2_QUESU</name>
<evidence type="ECO:0000259" key="3">
    <source>
        <dbReference type="PROSITE" id="PS50102"/>
    </source>
</evidence>
<evidence type="ECO:0000313" key="5">
    <source>
        <dbReference type="Proteomes" id="UP000237347"/>
    </source>
</evidence>
<dbReference type="SMART" id="SM00360">
    <property type="entry name" value="RRM"/>
    <property type="match status" value="1"/>
</dbReference>
<keyword evidence="5" id="KW-1185">Reference proteome</keyword>
<feature type="compositionally biased region" description="Basic residues" evidence="2">
    <location>
        <begin position="213"/>
        <end position="232"/>
    </location>
</feature>
<dbReference type="EMBL" id="PKMF04000148">
    <property type="protein sequence ID" value="KAK7846952.1"/>
    <property type="molecule type" value="Genomic_DNA"/>
</dbReference>
<dbReference type="PANTHER" id="PTHR14738:SF32">
    <property type="entry name" value="RNA BINDING (RRM_RBD_RNP MOTIFS) FAMILY PROTEIN"/>
    <property type="match status" value="1"/>
</dbReference>
<feature type="domain" description="RRM" evidence="3">
    <location>
        <begin position="577"/>
        <end position="654"/>
    </location>
</feature>
<dbReference type="Pfam" id="PF00076">
    <property type="entry name" value="RRM_1"/>
    <property type="match status" value="1"/>
</dbReference>
<protein>
    <submittedName>
        <fullName evidence="4">Polyadenylate-binding protein 2</fullName>
    </submittedName>
</protein>
<feature type="compositionally biased region" description="Basic and acidic residues" evidence="2">
    <location>
        <begin position="233"/>
        <end position="242"/>
    </location>
</feature>
<dbReference type="AlphaFoldDB" id="A0AAW0L6D2"/>
<evidence type="ECO:0000256" key="2">
    <source>
        <dbReference type="SAM" id="MobiDB-lite"/>
    </source>
</evidence>
<evidence type="ECO:0000313" key="4">
    <source>
        <dbReference type="EMBL" id="KAK7846952.1"/>
    </source>
</evidence>
<dbReference type="InterPro" id="IPR040366">
    <property type="entry name" value="Nab2/ZC3H14"/>
</dbReference>
<sequence length="748" mass="83118">MGSVDDQTFNVNFTTDGVGKLREVVKEKLMEFTDFSDDHLVGRRIDIWLAEVNQNRGFVGLDDMMEAASGSVRTIYLLDDGMMCRFVLEYVIVLVKNGKRKEDARNELRVFLDGDTDSFVSWLWDHLALNLDLYVQHEESYMEEAPKTKPPLWDQGGKDDSHRSDSESEKEKSNTLSRSRHNREWKGLVRDAAEPPPLRSSDIDKIHYEEKPHRRVSRAKRSPSPRSFQRKRSQPDERESKKLEAVNQYTACVLREAVSQVNIDAPRRLLQFAVRDAVGTSRPSNLAKEPRLKRLRSVVSTSTGDSSFVDHPQRIQSVARVLNPMSTVIKAVAEAAEDVIKVKPSGSVFDRLGRGMDVSETSVQHTEFRDAAVEDGEYGDVNQIQQQTWPSYHQRSNYSGQYVANMTMLESETGLASDSTSDNEGYDDVNVMGRRVMDVSQTGTSAGSKGEDSMMVQYSVANNADDVVRRNKDHDQAVAAANTSRSKIVNISVNVNTWKPPHYQEPREIVEVDNRKSLLDSDTGSGKSGMRLMTEPAKVGNGNAKPAVDAQKESLKTLSVTPGLYAAGRPLEDADSRTIFISNVHFGASKDSLSRHFNKFGEVLKVVILTDAATGQPKGSAYVEFMRKEAADNALSLDGTSFMSRILKVVRRSAANQEAAPIMTWPRANPFAAARFARVPFPRGMSGAFRARPPLKLGARSMQWKRDAQATPAESGASVYGNAILSPTARSLTYVRTEPKPDGNPSTT</sequence>
<keyword evidence="1" id="KW-0694">RNA-binding</keyword>
<dbReference type="GO" id="GO:0005737">
    <property type="term" value="C:cytoplasm"/>
    <property type="evidence" value="ECO:0007669"/>
    <property type="project" value="TreeGrafter"/>
</dbReference>
<dbReference type="Proteomes" id="UP000237347">
    <property type="component" value="Unassembled WGS sequence"/>
</dbReference>
<dbReference type="InterPro" id="IPR000504">
    <property type="entry name" value="RRM_dom"/>
</dbReference>
<evidence type="ECO:0000256" key="1">
    <source>
        <dbReference type="PROSITE-ProRule" id="PRU00176"/>
    </source>
</evidence>
<dbReference type="InterPro" id="IPR035979">
    <property type="entry name" value="RBD_domain_sf"/>
</dbReference>
<proteinExistence type="predicted"/>